<dbReference type="Gene3D" id="1.10.510.10">
    <property type="entry name" value="Transferase(Phosphotransferase) domain 1"/>
    <property type="match status" value="1"/>
</dbReference>
<dbReference type="PANTHER" id="PTHR44899">
    <property type="entry name" value="CAMK FAMILY PROTEIN KINASE"/>
    <property type="match status" value="1"/>
</dbReference>
<protein>
    <recommendedName>
        <fullName evidence="2">non-specific serine/threonine protein kinase</fullName>
        <ecNumber evidence="2">2.7.11.1</ecNumber>
    </recommendedName>
</protein>
<dbReference type="Gene3D" id="3.30.200.20">
    <property type="entry name" value="Phosphorylase Kinase, domain 1"/>
    <property type="match status" value="1"/>
</dbReference>
<dbReference type="InterPro" id="IPR051131">
    <property type="entry name" value="NEK_Ser/Thr_kinase_NIMA"/>
</dbReference>
<dbReference type="PROSITE" id="PS50011">
    <property type="entry name" value="PROTEIN_KINASE_DOM"/>
    <property type="match status" value="1"/>
</dbReference>
<keyword evidence="5 10" id="KW-0547">Nucleotide-binding</keyword>
<evidence type="ECO:0000259" key="11">
    <source>
        <dbReference type="PROSITE" id="PS50011"/>
    </source>
</evidence>
<dbReference type="SUPFAM" id="SSF56112">
    <property type="entry name" value="Protein kinase-like (PK-like)"/>
    <property type="match status" value="1"/>
</dbReference>
<dbReference type="InterPro" id="IPR011009">
    <property type="entry name" value="Kinase-like_dom_sf"/>
</dbReference>
<comment type="catalytic activity">
    <reaction evidence="8">
        <text>L-threonyl-[protein] + ATP = O-phospho-L-threonyl-[protein] + ADP + H(+)</text>
        <dbReference type="Rhea" id="RHEA:46608"/>
        <dbReference type="Rhea" id="RHEA-COMP:11060"/>
        <dbReference type="Rhea" id="RHEA-COMP:11605"/>
        <dbReference type="ChEBI" id="CHEBI:15378"/>
        <dbReference type="ChEBI" id="CHEBI:30013"/>
        <dbReference type="ChEBI" id="CHEBI:30616"/>
        <dbReference type="ChEBI" id="CHEBI:61977"/>
        <dbReference type="ChEBI" id="CHEBI:456216"/>
        <dbReference type="EC" id="2.7.11.1"/>
    </reaction>
</comment>
<dbReference type="CDD" id="cd08215">
    <property type="entry name" value="STKc_Nek"/>
    <property type="match status" value="1"/>
</dbReference>
<organism evidence="12">
    <name type="scientific">Trepomonas sp. PC1</name>
    <dbReference type="NCBI Taxonomy" id="1076344"/>
    <lineage>
        <taxon>Eukaryota</taxon>
        <taxon>Metamonada</taxon>
        <taxon>Diplomonadida</taxon>
        <taxon>Hexamitidae</taxon>
        <taxon>Hexamitinae</taxon>
        <taxon>Trepomonas</taxon>
    </lineage>
</organism>
<sequence>QTIKFLGKGSYGSVKLVRRHTDQQLYALKEINVATMKQRDRQDQLNEIRILASVYHPNILAYYEAFVEQGKLFMVLEYAASGDLDAEIAQHTKSKKRFSEQEVWSILLQSLNGLRALHQNLILHRDIKGQNILKFEQNGQTIYKLADFGVSKVMHGKQDLASTGIGTPYYISPEMWRNQKYNEKTDIFSLGCLMYELCMLKHPFDGRDMKDLSKNVLKNVYTPISEYYSVDLRQLIYKMMQQDAFKRPSVQQILQFPFLEKYFVNCPTSLEEETLGENTCLQAGVDWQPPNLLKTIQINQELNVAMNGKNQFYDKKVNQQMPEPAYQKRKDFEAVKKVHDERKHNSQKMVEQYKEEIVQKAQSNQIFIHNEKPIIHPVKPLAQKQQKPQLQKYVPTQLKPVGQKLQQVSEKQVEQQQNENYNINQQYANIQKPKEMDAQDLLIEQQRQKLAQLNEYINYQQKRYQQNMQRPPEIVNAFVMKNRQSQFQNYPSSVYNNSKNMSQNSQYQQASGYGQSRGMMYQPQVASVSKYYQYKNEVDSISQNMKGYFYDQNGYKRGIRKVE</sequence>
<keyword evidence="6 12" id="KW-0418">Kinase</keyword>
<evidence type="ECO:0000256" key="8">
    <source>
        <dbReference type="ARBA" id="ARBA00047899"/>
    </source>
</evidence>
<feature type="binding site" evidence="10">
    <location>
        <position position="29"/>
    </location>
    <ligand>
        <name>ATP</name>
        <dbReference type="ChEBI" id="CHEBI:30616"/>
    </ligand>
</feature>
<name>A0A146KDG3_9EUKA</name>
<evidence type="ECO:0000256" key="6">
    <source>
        <dbReference type="ARBA" id="ARBA00022777"/>
    </source>
</evidence>
<dbReference type="GO" id="GO:0005524">
    <property type="term" value="F:ATP binding"/>
    <property type="evidence" value="ECO:0007669"/>
    <property type="project" value="UniProtKB-UniRule"/>
</dbReference>
<evidence type="ECO:0000256" key="7">
    <source>
        <dbReference type="ARBA" id="ARBA00022840"/>
    </source>
</evidence>
<evidence type="ECO:0000313" key="12">
    <source>
        <dbReference type="EMBL" id="JAP94793.1"/>
    </source>
</evidence>
<evidence type="ECO:0000256" key="4">
    <source>
        <dbReference type="ARBA" id="ARBA00022679"/>
    </source>
</evidence>
<comment type="similarity">
    <text evidence="1">Belongs to the protein kinase superfamily. NEK Ser/Thr protein kinase family. NIMA subfamily.</text>
</comment>
<dbReference type="AlphaFoldDB" id="A0A146KDG3"/>
<feature type="domain" description="Protein kinase" evidence="11">
    <location>
        <begin position="1"/>
        <end position="259"/>
    </location>
</feature>
<evidence type="ECO:0000256" key="1">
    <source>
        <dbReference type="ARBA" id="ARBA00010886"/>
    </source>
</evidence>
<proteinExistence type="inferred from homology"/>
<dbReference type="PROSITE" id="PS00107">
    <property type="entry name" value="PROTEIN_KINASE_ATP"/>
    <property type="match status" value="1"/>
</dbReference>
<evidence type="ECO:0000256" key="10">
    <source>
        <dbReference type="PROSITE-ProRule" id="PRU10141"/>
    </source>
</evidence>
<keyword evidence="4" id="KW-0808">Transferase</keyword>
<dbReference type="EMBL" id="GDID01001813">
    <property type="protein sequence ID" value="JAP94793.1"/>
    <property type="molecule type" value="Transcribed_RNA"/>
</dbReference>
<dbReference type="Pfam" id="PF00069">
    <property type="entry name" value="Pkinase"/>
    <property type="match status" value="1"/>
</dbReference>
<dbReference type="PANTHER" id="PTHR44899:SF3">
    <property type="entry name" value="SERINE_THREONINE-PROTEIN KINASE NEK1"/>
    <property type="match status" value="1"/>
</dbReference>
<evidence type="ECO:0000256" key="3">
    <source>
        <dbReference type="ARBA" id="ARBA00022527"/>
    </source>
</evidence>
<dbReference type="FunFam" id="3.30.200.20:FF:000097">
    <property type="entry name" value="Probable serine/threonine-protein kinase nek1"/>
    <property type="match status" value="1"/>
</dbReference>
<evidence type="ECO:0000256" key="2">
    <source>
        <dbReference type="ARBA" id="ARBA00012513"/>
    </source>
</evidence>
<dbReference type="GO" id="GO:0004674">
    <property type="term" value="F:protein serine/threonine kinase activity"/>
    <property type="evidence" value="ECO:0007669"/>
    <property type="project" value="UniProtKB-KW"/>
</dbReference>
<evidence type="ECO:0000256" key="5">
    <source>
        <dbReference type="ARBA" id="ARBA00022741"/>
    </source>
</evidence>
<comment type="catalytic activity">
    <reaction evidence="9">
        <text>L-seryl-[protein] + ATP = O-phospho-L-seryl-[protein] + ADP + H(+)</text>
        <dbReference type="Rhea" id="RHEA:17989"/>
        <dbReference type="Rhea" id="RHEA-COMP:9863"/>
        <dbReference type="Rhea" id="RHEA-COMP:11604"/>
        <dbReference type="ChEBI" id="CHEBI:15378"/>
        <dbReference type="ChEBI" id="CHEBI:29999"/>
        <dbReference type="ChEBI" id="CHEBI:30616"/>
        <dbReference type="ChEBI" id="CHEBI:83421"/>
        <dbReference type="ChEBI" id="CHEBI:456216"/>
        <dbReference type="EC" id="2.7.11.1"/>
    </reaction>
</comment>
<feature type="non-terminal residue" evidence="12">
    <location>
        <position position="563"/>
    </location>
</feature>
<gene>
    <name evidence="12" type="ORF">TPC1_12431</name>
</gene>
<feature type="non-terminal residue" evidence="12">
    <location>
        <position position="1"/>
    </location>
</feature>
<dbReference type="SMART" id="SM00220">
    <property type="entry name" value="S_TKc"/>
    <property type="match status" value="1"/>
</dbReference>
<dbReference type="EC" id="2.7.11.1" evidence="2"/>
<evidence type="ECO:0000256" key="9">
    <source>
        <dbReference type="ARBA" id="ARBA00048679"/>
    </source>
</evidence>
<accession>A0A146KDG3</accession>
<dbReference type="InterPro" id="IPR017441">
    <property type="entry name" value="Protein_kinase_ATP_BS"/>
</dbReference>
<dbReference type="InterPro" id="IPR000719">
    <property type="entry name" value="Prot_kinase_dom"/>
</dbReference>
<keyword evidence="3" id="KW-0723">Serine/threonine-protein kinase</keyword>
<keyword evidence="7 10" id="KW-0067">ATP-binding</keyword>
<reference evidence="12" key="1">
    <citation type="submission" date="2015-07" db="EMBL/GenBank/DDBJ databases">
        <title>Adaptation to a free-living lifestyle via gene acquisitions in the diplomonad Trepomonas sp. PC1.</title>
        <authorList>
            <person name="Xu F."/>
            <person name="Jerlstrom-Hultqvist J."/>
            <person name="Kolisko M."/>
            <person name="Simpson A.G.B."/>
            <person name="Roger A.J."/>
            <person name="Svard S.G."/>
            <person name="Andersson J.O."/>
        </authorList>
    </citation>
    <scope>NUCLEOTIDE SEQUENCE</scope>
    <source>
        <strain evidence="12">PC1</strain>
    </source>
</reference>